<dbReference type="Gene3D" id="3.10.20.30">
    <property type="match status" value="1"/>
</dbReference>
<keyword evidence="2" id="KW-1185">Reference proteome</keyword>
<evidence type="ECO:0000313" key="2">
    <source>
        <dbReference type="Proteomes" id="UP000444980"/>
    </source>
</evidence>
<dbReference type="RefSeq" id="WP_228460731.1">
    <property type="nucleotide sequence ID" value="NZ_BJOU01000001.1"/>
</dbReference>
<accession>A0A7I9UWE0</accession>
<organism evidence="1 2">
    <name type="scientific">Gordonia crocea</name>
    <dbReference type="NCBI Taxonomy" id="589162"/>
    <lineage>
        <taxon>Bacteria</taxon>
        <taxon>Bacillati</taxon>
        <taxon>Actinomycetota</taxon>
        <taxon>Actinomycetes</taxon>
        <taxon>Mycobacteriales</taxon>
        <taxon>Gordoniaceae</taxon>
        <taxon>Gordonia</taxon>
    </lineage>
</organism>
<dbReference type="AlphaFoldDB" id="A0A7I9UWE0"/>
<comment type="caution">
    <text evidence="1">The sequence shown here is derived from an EMBL/GenBank/DDBJ whole genome shotgun (WGS) entry which is preliminary data.</text>
</comment>
<evidence type="ECO:0000313" key="1">
    <source>
        <dbReference type="EMBL" id="GED97524.1"/>
    </source>
</evidence>
<protein>
    <recommendedName>
        <fullName evidence="3">Molybdopterin synthase sulfur carrier subunit</fullName>
    </recommendedName>
</protein>
<dbReference type="InterPro" id="IPR016155">
    <property type="entry name" value="Mopterin_synth/thiamin_S_b"/>
</dbReference>
<proteinExistence type="predicted"/>
<dbReference type="InterPro" id="IPR012675">
    <property type="entry name" value="Beta-grasp_dom_sf"/>
</dbReference>
<sequence>MAERTVTVTYFAALADRTGCRREELAVADLTVGGLRAAVLERHGRDVGELARLSLVLTGDDLVNDDAASIDSIVDLLPPFAGG</sequence>
<dbReference type="Proteomes" id="UP000444980">
    <property type="component" value="Unassembled WGS sequence"/>
</dbReference>
<reference evidence="2" key="1">
    <citation type="submission" date="2019-06" db="EMBL/GenBank/DDBJ databases">
        <title>Gordonia isolated from sludge of a wastewater treatment plant.</title>
        <authorList>
            <person name="Tamura T."/>
            <person name="Aoyama K."/>
            <person name="Kang Y."/>
            <person name="Saito S."/>
            <person name="Akiyama N."/>
            <person name="Yazawa K."/>
            <person name="Gonoi T."/>
            <person name="Mikami Y."/>
        </authorList>
    </citation>
    <scope>NUCLEOTIDE SEQUENCE [LARGE SCALE GENOMIC DNA]</scope>
    <source>
        <strain evidence="2">NBRC 107697</strain>
    </source>
</reference>
<gene>
    <name evidence="1" type="ORF">nbrc107697_15630</name>
</gene>
<dbReference type="SUPFAM" id="SSF54285">
    <property type="entry name" value="MoaD/ThiS"/>
    <property type="match status" value="1"/>
</dbReference>
<name>A0A7I9UWE0_9ACTN</name>
<dbReference type="EMBL" id="BJOU01000001">
    <property type="protein sequence ID" value="GED97524.1"/>
    <property type="molecule type" value="Genomic_DNA"/>
</dbReference>
<evidence type="ECO:0008006" key="3">
    <source>
        <dbReference type="Google" id="ProtNLM"/>
    </source>
</evidence>